<reference evidence="3" key="1">
    <citation type="journal article" date="2017" name="Genome Biol.">
        <title>Comparative genomics reveals high biological diversity and specific adaptations in the industrially and medically important fungal genus Aspergillus.</title>
        <authorList>
            <person name="de Vries R.P."/>
            <person name="Riley R."/>
            <person name="Wiebenga A."/>
            <person name="Aguilar-Osorio G."/>
            <person name="Amillis S."/>
            <person name="Uchima C.A."/>
            <person name="Anderluh G."/>
            <person name="Asadollahi M."/>
            <person name="Askin M."/>
            <person name="Barry K."/>
            <person name="Battaglia E."/>
            <person name="Bayram O."/>
            <person name="Benocci T."/>
            <person name="Braus-Stromeyer S.A."/>
            <person name="Caldana C."/>
            <person name="Canovas D."/>
            <person name="Cerqueira G.C."/>
            <person name="Chen F."/>
            <person name="Chen W."/>
            <person name="Choi C."/>
            <person name="Clum A."/>
            <person name="Dos Santos R.A."/>
            <person name="Damasio A.R."/>
            <person name="Diallinas G."/>
            <person name="Emri T."/>
            <person name="Fekete E."/>
            <person name="Flipphi M."/>
            <person name="Freyberg S."/>
            <person name="Gallo A."/>
            <person name="Gournas C."/>
            <person name="Habgood R."/>
            <person name="Hainaut M."/>
            <person name="Harispe M.L."/>
            <person name="Henrissat B."/>
            <person name="Hilden K.S."/>
            <person name="Hope R."/>
            <person name="Hossain A."/>
            <person name="Karabika E."/>
            <person name="Karaffa L."/>
            <person name="Karanyi Z."/>
            <person name="Krasevec N."/>
            <person name="Kuo A."/>
            <person name="Kusch H."/>
            <person name="LaButti K."/>
            <person name="Lagendijk E.L."/>
            <person name="Lapidus A."/>
            <person name="Levasseur A."/>
            <person name="Lindquist E."/>
            <person name="Lipzen A."/>
            <person name="Logrieco A.F."/>
            <person name="MacCabe A."/>
            <person name="Maekelae M.R."/>
            <person name="Malavazi I."/>
            <person name="Melin P."/>
            <person name="Meyer V."/>
            <person name="Mielnichuk N."/>
            <person name="Miskei M."/>
            <person name="Molnar A.P."/>
            <person name="Mule G."/>
            <person name="Ngan C.Y."/>
            <person name="Orejas M."/>
            <person name="Orosz E."/>
            <person name="Ouedraogo J.P."/>
            <person name="Overkamp K.M."/>
            <person name="Park H.-S."/>
            <person name="Perrone G."/>
            <person name="Piumi F."/>
            <person name="Punt P.J."/>
            <person name="Ram A.F."/>
            <person name="Ramon A."/>
            <person name="Rauscher S."/>
            <person name="Record E."/>
            <person name="Riano-Pachon D.M."/>
            <person name="Robert V."/>
            <person name="Roehrig J."/>
            <person name="Ruller R."/>
            <person name="Salamov A."/>
            <person name="Salih N.S."/>
            <person name="Samson R.A."/>
            <person name="Sandor E."/>
            <person name="Sanguinetti M."/>
            <person name="Schuetze T."/>
            <person name="Sepcic K."/>
            <person name="Shelest E."/>
            <person name="Sherlock G."/>
            <person name="Sophianopoulou V."/>
            <person name="Squina F.M."/>
            <person name="Sun H."/>
            <person name="Susca A."/>
            <person name="Todd R.B."/>
            <person name="Tsang A."/>
            <person name="Unkles S.E."/>
            <person name="van de Wiele N."/>
            <person name="van Rossen-Uffink D."/>
            <person name="Oliveira J.V."/>
            <person name="Vesth T.C."/>
            <person name="Visser J."/>
            <person name="Yu J.-H."/>
            <person name="Zhou M."/>
            <person name="Andersen M.R."/>
            <person name="Archer D.B."/>
            <person name="Baker S.E."/>
            <person name="Benoit I."/>
            <person name="Brakhage A.A."/>
            <person name="Braus G.H."/>
            <person name="Fischer R."/>
            <person name="Frisvad J.C."/>
            <person name="Goldman G.H."/>
            <person name="Houbraken J."/>
            <person name="Oakley B."/>
            <person name="Pocsi I."/>
            <person name="Scazzocchio C."/>
            <person name="Seiboth B."/>
            <person name="vanKuyk P.A."/>
            <person name="Wortman J."/>
            <person name="Dyer P.S."/>
            <person name="Grigoriev I.V."/>
        </authorList>
    </citation>
    <scope>NUCLEOTIDE SEQUENCE [LARGE SCALE GENOMIC DNA]</scope>
    <source>
        <strain evidence="3">CBS 106.47</strain>
    </source>
</reference>
<dbReference type="Proteomes" id="UP000184063">
    <property type="component" value="Unassembled WGS sequence"/>
</dbReference>
<sequence length="101" mass="11399">MSTTSLRYFTTSKIFDNYSIRDCFTGLAKCVGYMLVKTVLFGDQRRYPEVLPMLVYIMLLAAAIHPSDHTLFEMSFVMLCSPGGIPLLILSRQLISPNRNG</sequence>
<dbReference type="VEuPathDB" id="FungiDB:ASPFODRAFT_627035"/>
<gene>
    <name evidence="2" type="ORF">ASPFODRAFT_627035</name>
</gene>
<dbReference type="AlphaFoldDB" id="A0A1M3TG85"/>
<feature type="transmembrane region" description="Helical" evidence="1">
    <location>
        <begin position="47"/>
        <end position="65"/>
    </location>
</feature>
<evidence type="ECO:0000256" key="1">
    <source>
        <dbReference type="SAM" id="Phobius"/>
    </source>
</evidence>
<keyword evidence="1" id="KW-1133">Transmembrane helix</keyword>
<proteinExistence type="predicted"/>
<protein>
    <submittedName>
        <fullName evidence="2">Uncharacterized protein</fullName>
    </submittedName>
</protein>
<feature type="transmembrane region" description="Helical" evidence="1">
    <location>
        <begin position="71"/>
        <end position="90"/>
    </location>
</feature>
<name>A0A1M3TG85_ASPLC</name>
<accession>A0A1M3TG85</accession>
<evidence type="ECO:0000313" key="3">
    <source>
        <dbReference type="Proteomes" id="UP000184063"/>
    </source>
</evidence>
<keyword evidence="1" id="KW-0472">Membrane</keyword>
<dbReference type="EMBL" id="KV878242">
    <property type="protein sequence ID" value="OJZ85741.1"/>
    <property type="molecule type" value="Genomic_DNA"/>
</dbReference>
<organism evidence="2 3">
    <name type="scientific">Aspergillus luchuensis (strain CBS 106.47)</name>
    <dbReference type="NCBI Taxonomy" id="1137211"/>
    <lineage>
        <taxon>Eukaryota</taxon>
        <taxon>Fungi</taxon>
        <taxon>Dikarya</taxon>
        <taxon>Ascomycota</taxon>
        <taxon>Pezizomycotina</taxon>
        <taxon>Eurotiomycetes</taxon>
        <taxon>Eurotiomycetidae</taxon>
        <taxon>Eurotiales</taxon>
        <taxon>Aspergillaceae</taxon>
        <taxon>Aspergillus</taxon>
        <taxon>Aspergillus subgen. Circumdati</taxon>
    </lineage>
</organism>
<evidence type="ECO:0000313" key="2">
    <source>
        <dbReference type="EMBL" id="OJZ85741.1"/>
    </source>
</evidence>
<keyword evidence="1" id="KW-0812">Transmembrane</keyword>